<comment type="similarity">
    <text evidence="1 6">Belongs to the type-B carboxylesterase/lipase family.</text>
</comment>
<dbReference type="SUPFAM" id="SSF53474">
    <property type="entry name" value="alpha/beta-Hydrolases"/>
    <property type="match status" value="1"/>
</dbReference>
<protein>
    <recommendedName>
        <fullName evidence="6">Carboxylic ester hydrolase</fullName>
        <ecNumber evidence="6">3.1.1.-</ecNumber>
    </recommendedName>
</protein>
<dbReference type="GO" id="GO:0052689">
    <property type="term" value="F:carboxylic ester hydrolase activity"/>
    <property type="evidence" value="ECO:0007669"/>
    <property type="project" value="UniProtKB-KW"/>
</dbReference>
<reference evidence="8" key="1">
    <citation type="submission" date="2016-08" db="EMBL/GenBank/DDBJ databases">
        <title>Transcriptome of the diamond-back moth (Plutella xylostella).</title>
        <authorList>
            <person name="He P."/>
        </authorList>
    </citation>
    <scope>NUCLEOTIDE SEQUENCE</scope>
    <source>
        <strain evidence="8">Lab strain</strain>
        <tissue evidence="8">Multi</tissue>
    </source>
</reference>
<dbReference type="EC" id="3.1.1.-" evidence="6"/>
<accession>A0A1L8D6W6</accession>
<dbReference type="InterPro" id="IPR029058">
    <property type="entry name" value="AB_hydrolase_fold"/>
</dbReference>
<feature type="domain" description="Carboxylesterase type B" evidence="7">
    <location>
        <begin position="74"/>
        <end position="564"/>
    </location>
</feature>
<evidence type="ECO:0000256" key="6">
    <source>
        <dbReference type="RuleBase" id="RU361235"/>
    </source>
</evidence>
<evidence type="ECO:0000256" key="2">
    <source>
        <dbReference type="ARBA" id="ARBA00022487"/>
    </source>
</evidence>
<name>A0A1L8D6W6_PLUXY</name>
<keyword evidence="2" id="KW-0719">Serine esterase</keyword>
<sequence length="584" mass="64527">MEYSLGEDATRCGHETDDIAADAACRDFTGIEISARFITVGEEGGCKYNIAVVSIFLTLYDFFINIGSIQVRVDPLVLINQGLVRGEKSISGDSSFLGIPYAQVDTANPFGASLPAPDFDGVFNANRGGIKCPQISDKEVGKDRVISGSLDCLTLNVFVPSKASVKNPLPVLFYIHGGSYVNGDSANDVVNGQKLVEQGIVVVTINYRVGPYGFFCLDVPNVPGNQGLKDQYSALKWVRQNIVHFGGNPYNVTIAGESAGAASVLYQVYAKKEKLFNRAIVESGLPQTPALHTVGDPEAAVKVARYLGLNTNDTEQALEFLSQSSTDLVIAAVNDLALLLTPCKERSFSGVDNFLEDNPFSAGPSSKIKNMEILIGVTTCEWCDLTERDPSFVDFYLSLAFDFDSVTLNRATEAIKHFYFGDEDVSEKTGVLLDTLLSDYLFIYPTEIAVAKLLKEGASPIYSYVFNYVSENDKAELNHAKHTAELKYAYANGYENFNDDEKLISDRLTQLWANFIKYGNPTPSKTDLVPLTWQPVSGSSRPYLKIDLDLTIEHRFRQESVAFWDLFYSNFKPYHKFSRECHLE</sequence>
<evidence type="ECO:0000256" key="3">
    <source>
        <dbReference type="ARBA" id="ARBA00022801"/>
    </source>
</evidence>
<evidence type="ECO:0000256" key="1">
    <source>
        <dbReference type="ARBA" id="ARBA00005964"/>
    </source>
</evidence>
<dbReference type="InterPro" id="IPR002018">
    <property type="entry name" value="CarbesteraseB"/>
</dbReference>
<dbReference type="PANTHER" id="PTHR11559">
    <property type="entry name" value="CARBOXYLESTERASE"/>
    <property type="match status" value="1"/>
</dbReference>
<proteinExistence type="evidence at transcript level"/>
<keyword evidence="3 6" id="KW-0378">Hydrolase</keyword>
<dbReference type="AlphaFoldDB" id="A0A1L8D6W6"/>
<dbReference type="EMBL" id="GEYN01000045">
    <property type="protein sequence ID" value="JAV02084.1"/>
    <property type="molecule type" value="mRNA"/>
</dbReference>
<dbReference type="Gene3D" id="3.40.50.1820">
    <property type="entry name" value="alpha/beta hydrolase"/>
    <property type="match status" value="1"/>
</dbReference>
<keyword evidence="5" id="KW-0325">Glycoprotein</keyword>
<organism evidence="8">
    <name type="scientific">Plutella xylostella</name>
    <name type="common">Diamondback moth</name>
    <name type="synonym">Plutella maculipennis</name>
    <dbReference type="NCBI Taxonomy" id="51655"/>
    <lineage>
        <taxon>Eukaryota</taxon>
        <taxon>Metazoa</taxon>
        <taxon>Ecdysozoa</taxon>
        <taxon>Arthropoda</taxon>
        <taxon>Hexapoda</taxon>
        <taxon>Insecta</taxon>
        <taxon>Pterygota</taxon>
        <taxon>Neoptera</taxon>
        <taxon>Endopterygota</taxon>
        <taxon>Lepidoptera</taxon>
        <taxon>Glossata</taxon>
        <taxon>Ditrysia</taxon>
        <taxon>Yponomeutoidea</taxon>
        <taxon>Plutellidae</taxon>
        <taxon>Plutella</taxon>
    </lineage>
</organism>
<evidence type="ECO:0000259" key="7">
    <source>
        <dbReference type="Pfam" id="PF00135"/>
    </source>
</evidence>
<keyword evidence="4" id="KW-1015">Disulfide bond</keyword>
<dbReference type="PROSITE" id="PS00122">
    <property type="entry name" value="CARBOXYLESTERASE_B_1"/>
    <property type="match status" value="1"/>
</dbReference>
<dbReference type="InterPro" id="IPR050309">
    <property type="entry name" value="Type-B_Carboxylest/Lipase"/>
</dbReference>
<evidence type="ECO:0000256" key="4">
    <source>
        <dbReference type="ARBA" id="ARBA00023157"/>
    </source>
</evidence>
<dbReference type="InterPro" id="IPR019826">
    <property type="entry name" value="Carboxylesterase_B_AS"/>
</dbReference>
<dbReference type="Pfam" id="PF00135">
    <property type="entry name" value="COesterase"/>
    <property type="match status" value="1"/>
</dbReference>
<evidence type="ECO:0000313" key="8">
    <source>
        <dbReference type="EMBL" id="JAV02084.1"/>
    </source>
</evidence>
<evidence type="ECO:0000256" key="5">
    <source>
        <dbReference type="ARBA" id="ARBA00023180"/>
    </source>
</evidence>